<gene>
    <name evidence="3" type="primary">LOC108251960</name>
</gene>
<feature type="compositionally biased region" description="Basic and acidic residues" evidence="1">
    <location>
        <begin position="68"/>
        <end position="102"/>
    </location>
</feature>
<evidence type="ECO:0000313" key="3">
    <source>
        <dbReference type="RefSeq" id="XP_017298065.1"/>
    </source>
</evidence>
<name>A0A1S4E775_DIACI</name>
<accession>A0A1S4E775</accession>
<reference evidence="3" key="1">
    <citation type="submission" date="2025-08" db="UniProtKB">
        <authorList>
            <consortium name="RefSeq"/>
        </authorList>
    </citation>
    <scope>IDENTIFICATION</scope>
</reference>
<dbReference type="GeneID" id="108251960"/>
<dbReference type="PaxDb" id="121845-A0A1S4E775"/>
<sequence>MDLTVPELILLLDTNVLWKYRLLNSGRRKTRKSNHKHVTPRARDHVRKGTSNKIPKDTEVQLEDDDQSNEHSAPKSQLEKGESDKVPKEQSKGDERSKNTTE</sequence>
<evidence type="ECO:0000313" key="2">
    <source>
        <dbReference type="Proteomes" id="UP000079169"/>
    </source>
</evidence>
<proteinExistence type="predicted"/>
<dbReference type="AlphaFoldDB" id="A0A1S4E775"/>
<dbReference type="RefSeq" id="XP_017298065.1">
    <property type="nucleotide sequence ID" value="XM_017442576.2"/>
</dbReference>
<organism evidence="2 3">
    <name type="scientific">Diaphorina citri</name>
    <name type="common">Asian citrus psyllid</name>
    <dbReference type="NCBI Taxonomy" id="121845"/>
    <lineage>
        <taxon>Eukaryota</taxon>
        <taxon>Metazoa</taxon>
        <taxon>Ecdysozoa</taxon>
        <taxon>Arthropoda</taxon>
        <taxon>Hexapoda</taxon>
        <taxon>Insecta</taxon>
        <taxon>Pterygota</taxon>
        <taxon>Neoptera</taxon>
        <taxon>Paraneoptera</taxon>
        <taxon>Hemiptera</taxon>
        <taxon>Sternorrhyncha</taxon>
        <taxon>Psylloidea</taxon>
        <taxon>Psyllidae</taxon>
        <taxon>Diaphorininae</taxon>
        <taxon>Diaphorina</taxon>
    </lineage>
</organism>
<keyword evidence="2" id="KW-1185">Reference proteome</keyword>
<protein>
    <submittedName>
        <fullName evidence="3">Uncharacterized protein LOC108251960 isoform X1</fullName>
    </submittedName>
</protein>
<feature type="region of interest" description="Disordered" evidence="1">
    <location>
        <begin position="23"/>
        <end position="102"/>
    </location>
</feature>
<dbReference type="KEGG" id="dci:108251960"/>
<feature type="compositionally biased region" description="Basic residues" evidence="1">
    <location>
        <begin position="26"/>
        <end position="50"/>
    </location>
</feature>
<evidence type="ECO:0000256" key="1">
    <source>
        <dbReference type="SAM" id="MobiDB-lite"/>
    </source>
</evidence>
<dbReference type="Proteomes" id="UP000079169">
    <property type="component" value="Unplaced"/>
</dbReference>